<reference evidence="13 14" key="1">
    <citation type="journal article" date="2019" name="Nat. Ecol. Evol.">
        <title>Megaphylogeny resolves global patterns of mushroom evolution.</title>
        <authorList>
            <person name="Varga T."/>
            <person name="Krizsan K."/>
            <person name="Foldi C."/>
            <person name="Dima B."/>
            <person name="Sanchez-Garcia M."/>
            <person name="Sanchez-Ramirez S."/>
            <person name="Szollosi G.J."/>
            <person name="Szarkandi J.G."/>
            <person name="Papp V."/>
            <person name="Albert L."/>
            <person name="Andreopoulos W."/>
            <person name="Angelini C."/>
            <person name="Antonin V."/>
            <person name="Barry K.W."/>
            <person name="Bougher N.L."/>
            <person name="Buchanan P."/>
            <person name="Buyck B."/>
            <person name="Bense V."/>
            <person name="Catcheside P."/>
            <person name="Chovatia M."/>
            <person name="Cooper J."/>
            <person name="Damon W."/>
            <person name="Desjardin D."/>
            <person name="Finy P."/>
            <person name="Geml J."/>
            <person name="Haridas S."/>
            <person name="Hughes K."/>
            <person name="Justo A."/>
            <person name="Karasinski D."/>
            <person name="Kautmanova I."/>
            <person name="Kiss B."/>
            <person name="Kocsube S."/>
            <person name="Kotiranta H."/>
            <person name="LaButti K.M."/>
            <person name="Lechner B.E."/>
            <person name="Liimatainen K."/>
            <person name="Lipzen A."/>
            <person name="Lukacs Z."/>
            <person name="Mihaltcheva S."/>
            <person name="Morgado L.N."/>
            <person name="Niskanen T."/>
            <person name="Noordeloos M.E."/>
            <person name="Ohm R.A."/>
            <person name="Ortiz-Santana B."/>
            <person name="Ovrebo C."/>
            <person name="Racz N."/>
            <person name="Riley R."/>
            <person name="Savchenko A."/>
            <person name="Shiryaev A."/>
            <person name="Soop K."/>
            <person name="Spirin V."/>
            <person name="Szebenyi C."/>
            <person name="Tomsovsky M."/>
            <person name="Tulloss R.E."/>
            <person name="Uehling J."/>
            <person name="Grigoriev I.V."/>
            <person name="Vagvolgyi C."/>
            <person name="Papp T."/>
            <person name="Martin F.M."/>
            <person name="Miettinen O."/>
            <person name="Hibbett D.S."/>
            <person name="Nagy L.G."/>
        </authorList>
    </citation>
    <scope>NUCLEOTIDE SEQUENCE [LARGE SCALE GENOMIC DNA]</scope>
    <source>
        <strain evidence="13 14">FP101781</strain>
    </source>
</reference>
<feature type="compositionally biased region" description="Low complexity" evidence="11">
    <location>
        <begin position="83"/>
        <end position="92"/>
    </location>
</feature>
<comment type="similarity">
    <text evidence="2 10">Belongs to the ATP-dependent DNA ligase family.</text>
</comment>
<dbReference type="InterPro" id="IPR012310">
    <property type="entry name" value="DNA_ligase_ATP-dep_cent"/>
</dbReference>
<accession>A0A4Y7TTU9</accession>
<dbReference type="Gene3D" id="3.30.1490.70">
    <property type="match status" value="1"/>
</dbReference>
<feature type="region of interest" description="Disordered" evidence="11">
    <location>
        <begin position="1"/>
        <end position="97"/>
    </location>
</feature>
<comment type="catalytic activity">
    <reaction evidence="8 9">
        <text>ATP + (deoxyribonucleotide)n-3'-hydroxyl + 5'-phospho-(deoxyribonucleotide)m = (deoxyribonucleotide)n+m + AMP + diphosphate.</text>
        <dbReference type="EC" id="6.5.1.1"/>
    </reaction>
</comment>
<dbReference type="GO" id="GO:0071897">
    <property type="term" value="P:DNA biosynthetic process"/>
    <property type="evidence" value="ECO:0007669"/>
    <property type="project" value="InterPro"/>
</dbReference>
<keyword evidence="14" id="KW-1185">Reference proteome</keyword>
<dbReference type="GO" id="GO:0003910">
    <property type="term" value="F:DNA ligase (ATP) activity"/>
    <property type="evidence" value="ECO:0007669"/>
    <property type="project" value="UniProtKB-EC"/>
</dbReference>
<dbReference type="SUPFAM" id="SSF117018">
    <property type="entry name" value="ATP-dependent DNA ligase DNA-binding domain"/>
    <property type="match status" value="1"/>
</dbReference>
<evidence type="ECO:0000256" key="8">
    <source>
        <dbReference type="ARBA" id="ARBA00034003"/>
    </source>
</evidence>
<dbReference type="GO" id="GO:0003677">
    <property type="term" value="F:DNA binding"/>
    <property type="evidence" value="ECO:0007669"/>
    <property type="project" value="InterPro"/>
</dbReference>
<dbReference type="AlphaFoldDB" id="A0A4Y7TTU9"/>
<keyword evidence="6 9" id="KW-0067">ATP-binding</keyword>
<dbReference type="Gene3D" id="2.40.50.140">
    <property type="entry name" value="Nucleic acid-binding proteins"/>
    <property type="match status" value="1"/>
</dbReference>
<dbReference type="EMBL" id="QPFP01000004">
    <property type="protein sequence ID" value="TEB37401.1"/>
    <property type="molecule type" value="Genomic_DNA"/>
</dbReference>
<dbReference type="PROSITE" id="PS50160">
    <property type="entry name" value="DNA_LIGASE_A3"/>
    <property type="match status" value="1"/>
</dbReference>
<dbReference type="InterPro" id="IPR036599">
    <property type="entry name" value="DNA_ligase_N_sf"/>
</dbReference>
<keyword evidence="5 9" id="KW-0547">Nucleotide-binding</keyword>
<dbReference type="Gene3D" id="3.30.470.30">
    <property type="entry name" value="DNA ligase/mRNA capping enzyme"/>
    <property type="match status" value="1"/>
</dbReference>
<evidence type="ECO:0000313" key="14">
    <source>
        <dbReference type="Proteomes" id="UP000298030"/>
    </source>
</evidence>
<dbReference type="SUPFAM" id="SSF50249">
    <property type="entry name" value="Nucleic acid-binding proteins"/>
    <property type="match status" value="1"/>
</dbReference>
<dbReference type="GO" id="GO:0006310">
    <property type="term" value="P:DNA recombination"/>
    <property type="evidence" value="ECO:0007669"/>
    <property type="project" value="UniProtKB-KW"/>
</dbReference>
<keyword evidence="9" id="KW-0234">DNA repair</keyword>
<evidence type="ECO:0000256" key="5">
    <source>
        <dbReference type="ARBA" id="ARBA00022741"/>
    </source>
</evidence>
<gene>
    <name evidence="13" type="ORF">FA13DRAFT_904505</name>
</gene>
<dbReference type="GO" id="GO:0005634">
    <property type="term" value="C:nucleus"/>
    <property type="evidence" value="ECO:0007669"/>
    <property type="project" value="UniProtKB-SubCell"/>
</dbReference>
<evidence type="ECO:0000256" key="11">
    <source>
        <dbReference type="SAM" id="MobiDB-lite"/>
    </source>
</evidence>
<feature type="compositionally biased region" description="Low complexity" evidence="11">
    <location>
        <begin position="34"/>
        <end position="46"/>
    </location>
</feature>
<evidence type="ECO:0000256" key="10">
    <source>
        <dbReference type="RuleBase" id="RU004196"/>
    </source>
</evidence>
<evidence type="ECO:0000259" key="12">
    <source>
        <dbReference type="PROSITE" id="PS50160"/>
    </source>
</evidence>
<evidence type="ECO:0000256" key="3">
    <source>
        <dbReference type="ARBA" id="ARBA00022598"/>
    </source>
</evidence>
<evidence type="ECO:0000256" key="2">
    <source>
        <dbReference type="ARBA" id="ARBA00007572"/>
    </source>
</evidence>
<keyword evidence="9" id="KW-0227">DNA damage</keyword>
<dbReference type="GO" id="GO:0006273">
    <property type="term" value="P:lagging strand elongation"/>
    <property type="evidence" value="ECO:0007669"/>
    <property type="project" value="TreeGrafter"/>
</dbReference>
<dbReference type="FunFam" id="3.30.470.30:FF:000002">
    <property type="entry name" value="DNA ligase"/>
    <property type="match status" value="1"/>
</dbReference>
<comment type="caution">
    <text evidence="13">The sequence shown here is derived from an EMBL/GenBank/DDBJ whole genome shotgun (WGS) entry which is preliminary data.</text>
</comment>
<dbReference type="CDD" id="cd07969">
    <property type="entry name" value="OBF_DNA_ligase_I"/>
    <property type="match status" value="1"/>
</dbReference>
<dbReference type="Gene3D" id="1.10.3260.10">
    <property type="entry name" value="DNA ligase, ATP-dependent, N-terminal domain"/>
    <property type="match status" value="1"/>
</dbReference>
<dbReference type="NCBIfam" id="TIGR00574">
    <property type="entry name" value="dnl1"/>
    <property type="match status" value="1"/>
</dbReference>
<evidence type="ECO:0000256" key="4">
    <source>
        <dbReference type="ARBA" id="ARBA00022705"/>
    </source>
</evidence>
<dbReference type="PANTHER" id="PTHR45674:SF9">
    <property type="entry name" value="DNA LIGASE 3"/>
    <property type="match status" value="1"/>
</dbReference>
<dbReference type="InterPro" id="IPR016059">
    <property type="entry name" value="DNA_ligase_ATP-dep_CS"/>
</dbReference>
<keyword evidence="7" id="KW-0539">Nucleus</keyword>
<feature type="domain" description="ATP-dependent DNA ligase family profile" evidence="12">
    <location>
        <begin position="532"/>
        <end position="697"/>
    </location>
</feature>
<sequence length="856" mass="93746">MSKRPPQSTPSSTPKAKKSKNSGKGQLQLDSFFGSPSKRGPSSTSSAIGQKTLPVPIDVDALDDDGATQTSMRRPALPPAPASPARQAQPSAVDGASGTPRKAIFVFGAKVVEPEKLTFHPIDSDPVFYDPHAQPWTPTGAPYSFLAHTFTTLSQTRSRIAIINSLTNTLRTILQRHPPSLLPALYLLSNSLSPAYIGIELGIGSSVISKAIQQVSGLSAAALKQLYTTTGDVGDVAFEAKSKVRTLVPHPPLTIQHVYDSLLKISASKGQGAAKAKERIVEKLLVAGSGEEVRFLVRTLTLNLRVGAVRTSILTALARAFVLHGPPGNSSAGGGHSGSPYASNGLLQRIQPLPTDNKKKGSEDAAREELKVLFTGAEGLIKQVYVRHPCYDDIVHALLDHDLSHLADRVPLSVGIPLHPTLGSPTRSLDEIYERLGDLSFSAEFKYDGQRAQIHAERGEHRKVSTRIFSRHLEDMTTKYPDVVLLVEELLQLSPSISSFILDAEIVASDPTTEELKSFQELSNRARKDVQLSDIKVAVSVFVFDLLYLNGESYLQRTFRERRQALKPNFPPHSPANATLARLRHVESCESDEGQMAVQEFWERALESRCEGLMVKVLDYEPVEPGEGAKFKQGTKSRKKVLPATYEPDKRTSAWLKLKKDYVDTIGDSLDLIPIGAWYGNGRKASWWSPILLGLWDPETAKPVAVCKCMSGFTDVFYKSLLERYLVNSDTCSQQPEWDADFGGFRPDVYFRASEVWEIRGADITESPVSVAARGLVSESRGLSLRFPRFMKVRVDKGVEQASTPSFLASLWRKQQKAPTGTSGGVDDGDLIDADVEESDEFDEEEESDSEEGLDA</sequence>
<dbReference type="InterPro" id="IPR050191">
    <property type="entry name" value="ATP-dep_DNA_ligase"/>
</dbReference>
<evidence type="ECO:0000256" key="6">
    <source>
        <dbReference type="ARBA" id="ARBA00022840"/>
    </source>
</evidence>
<evidence type="ECO:0000256" key="1">
    <source>
        <dbReference type="ARBA" id="ARBA00004123"/>
    </source>
</evidence>
<keyword evidence="9" id="KW-0233">DNA recombination</keyword>
<dbReference type="PANTHER" id="PTHR45674">
    <property type="entry name" value="DNA LIGASE 1/3 FAMILY MEMBER"/>
    <property type="match status" value="1"/>
</dbReference>
<dbReference type="PROSITE" id="PS00697">
    <property type="entry name" value="DNA_LIGASE_A1"/>
    <property type="match status" value="1"/>
</dbReference>
<dbReference type="GO" id="GO:0006281">
    <property type="term" value="P:DNA repair"/>
    <property type="evidence" value="ECO:0007669"/>
    <property type="project" value="UniProtKB-KW"/>
</dbReference>
<protein>
    <recommendedName>
        <fullName evidence="9">DNA ligase</fullName>
        <ecNumber evidence="9">6.5.1.1</ecNumber>
    </recommendedName>
</protein>
<dbReference type="SUPFAM" id="SSF56091">
    <property type="entry name" value="DNA ligase/mRNA capping enzyme, catalytic domain"/>
    <property type="match status" value="1"/>
</dbReference>
<feature type="compositionally biased region" description="Low complexity" evidence="11">
    <location>
        <begin position="1"/>
        <end position="14"/>
    </location>
</feature>
<dbReference type="Pfam" id="PF04679">
    <property type="entry name" value="DNA_ligase_A_C"/>
    <property type="match status" value="1"/>
</dbReference>
<dbReference type="InterPro" id="IPR012309">
    <property type="entry name" value="DNA_ligase_ATP-dep_C"/>
</dbReference>
<keyword evidence="4" id="KW-0235">DNA replication</keyword>
<dbReference type="Proteomes" id="UP000298030">
    <property type="component" value="Unassembled WGS sequence"/>
</dbReference>
<evidence type="ECO:0000313" key="13">
    <source>
        <dbReference type="EMBL" id="TEB37401.1"/>
    </source>
</evidence>
<dbReference type="InterPro" id="IPR012308">
    <property type="entry name" value="DNA_ligase_ATP-dep_N"/>
</dbReference>
<dbReference type="OrthoDB" id="206088at2759"/>
<dbReference type="InterPro" id="IPR000977">
    <property type="entry name" value="DNA_ligase_ATP-dep"/>
</dbReference>
<dbReference type="GO" id="GO:0005524">
    <property type="term" value="F:ATP binding"/>
    <property type="evidence" value="ECO:0007669"/>
    <property type="project" value="UniProtKB-KW"/>
</dbReference>
<keyword evidence="3 9" id="KW-0436">Ligase</keyword>
<dbReference type="Pfam" id="PF01068">
    <property type="entry name" value="DNA_ligase_A_M"/>
    <property type="match status" value="1"/>
</dbReference>
<proteinExistence type="inferred from homology"/>
<dbReference type="STRING" id="71717.A0A4Y7TTU9"/>
<dbReference type="Pfam" id="PF04675">
    <property type="entry name" value="DNA_ligase_A_N"/>
    <property type="match status" value="1"/>
</dbReference>
<feature type="region of interest" description="Disordered" evidence="11">
    <location>
        <begin position="817"/>
        <end position="856"/>
    </location>
</feature>
<evidence type="ECO:0000256" key="9">
    <source>
        <dbReference type="RuleBase" id="RU000617"/>
    </source>
</evidence>
<dbReference type="EC" id="6.5.1.1" evidence="9"/>
<name>A0A4Y7TTU9_COPMI</name>
<comment type="subcellular location">
    <subcellularLocation>
        <location evidence="1">Nucleus</location>
    </subcellularLocation>
</comment>
<dbReference type="InterPro" id="IPR012340">
    <property type="entry name" value="NA-bd_OB-fold"/>
</dbReference>
<organism evidence="13 14">
    <name type="scientific">Coprinellus micaceus</name>
    <name type="common">Glistening ink-cap mushroom</name>
    <name type="synonym">Coprinus micaceus</name>
    <dbReference type="NCBI Taxonomy" id="71717"/>
    <lineage>
        <taxon>Eukaryota</taxon>
        <taxon>Fungi</taxon>
        <taxon>Dikarya</taxon>
        <taxon>Basidiomycota</taxon>
        <taxon>Agaricomycotina</taxon>
        <taxon>Agaricomycetes</taxon>
        <taxon>Agaricomycetidae</taxon>
        <taxon>Agaricales</taxon>
        <taxon>Agaricineae</taxon>
        <taxon>Psathyrellaceae</taxon>
        <taxon>Coprinellus</taxon>
    </lineage>
</organism>
<evidence type="ECO:0000256" key="7">
    <source>
        <dbReference type="ARBA" id="ARBA00023242"/>
    </source>
</evidence>
<dbReference type="CDD" id="cd07900">
    <property type="entry name" value="Adenylation_DNA_ligase_I_Euk"/>
    <property type="match status" value="1"/>
</dbReference>
<feature type="compositionally biased region" description="Acidic residues" evidence="11">
    <location>
        <begin position="827"/>
        <end position="856"/>
    </location>
</feature>